<feature type="domain" description="DSBA-like thioredoxin" evidence="8">
    <location>
        <begin position="41"/>
        <end position="185"/>
    </location>
</feature>
<dbReference type="PANTHER" id="PTHR35891">
    <property type="entry name" value="THIOL:DISULFIDE INTERCHANGE PROTEIN DSBA"/>
    <property type="match status" value="1"/>
</dbReference>
<protein>
    <recommendedName>
        <fullName evidence="5">Thiol:disulfide interchange protein</fullName>
    </recommendedName>
</protein>
<evidence type="ECO:0000256" key="6">
    <source>
        <dbReference type="PIRSR" id="PIRSR001488-1"/>
    </source>
</evidence>
<dbReference type="Proteomes" id="UP000077654">
    <property type="component" value="Chromosome"/>
</dbReference>
<sequence>MKKFLMISIILILGFKSTFAHSVECEKYSILKKEIKNSPPIIEFFSFLCPHCYILEKKYNLDYHIKKSFSNSIKIEKYHVNFLGGELGDSLTHIWEISKMLGVEKKIILTIFEKVQKEKTIQNFVTLKKEFLKLTHITEKEFQFLWNSFVMKSIIYNQNILQNEINLNYVPFMIVNGKYIVKNESINYKSPKIFIAEYINIIKSLLKK</sequence>
<dbReference type="PANTHER" id="PTHR35891:SF2">
    <property type="entry name" value="THIOL:DISULFIDE INTERCHANGE PROTEIN DSBA"/>
    <property type="match status" value="1"/>
</dbReference>
<evidence type="ECO:0000313" key="10">
    <source>
        <dbReference type="Proteomes" id="UP000077654"/>
    </source>
</evidence>
<evidence type="ECO:0000256" key="4">
    <source>
        <dbReference type="ARBA" id="ARBA00023284"/>
    </source>
</evidence>
<accession>A0A172WDX9</accession>
<evidence type="ECO:0000256" key="5">
    <source>
        <dbReference type="PIRNR" id="PIRNR001488"/>
    </source>
</evidence>
<gene>
    <name evidence="9" type="ORF">XW81_01945</name>
</gene>
<dbReference type="PATRIC" id="fig|118110.3.peg.387"/>
<evidence type="ECO:0000256" key="7">
    <source>
        <dbReference type="SAM" id="SignalP"/>
    </source>
</evidence>
<proteinExistence type="inferred from homology"/>
<dbReference type="PIRSF" id="PIRSF001488">
    <property type="entry name" value="Tdi_protein"/>
    <property type="match status" value="1"/>
</dbReference>
<dbReference type="AlphaFoldDB" id="A0A172WDX9"/>
<evidence type="ECO:0000256" key="3">
    <source>
        <dbReference type="ARBA" id="ARBA00023157"/>
    </source>
</evidence>
<dbReference type="RefSeq" id="WP_075474270.1">
    <property type="nucleotide sequence ID" value="NZ_CP011299.1"/>
</dbReference>
<organism evidence="9 10">
    <name type="scientific">Buchnera aphidicola subsp. Schlechtendalia chinensis</name>
    <dbReference type="NCBI Taxonomy" id="118110"/>
    <lineage>
        <taxon>Bacteria</taxon>
        <taxon>Pseudomonadati</taxon>
        <taxon>Pseudomonadota</taxon>
        <taxon>Gammaproteobacteria</taxon>
        <taxon>Enterobacterales</taxon>
        <taxon>Erwiniaceae</taxon>
        <taxon>Buchnera</taxon>
    </lineage>
</organism>
<evidence type="ECO:0000313" key="9">
    <source>
        <dbReference type="EMBL" id="ANF17147.1"/>
    </source>
</evidence>
<evidence type="ECO:0000256" key="2">
    <source>
        <dbReference type="ARBA" id="ARBA00022729"/>
    </source>
</evidence>
<name>A0A172WDX9_BUCSC</name>
<dbReference type="STRING" id="118110.XW81_01945"/>
<dbReference type="InterPro" id="IPR023205">
    <property type="entry name" value="DsbA/DsbL"/>
</dbReference>
<evidence type="ECO:0000259" key="8">
    <source>
        <dbReference type="Pfam" id="PF01323"/>
    </source>
</evidence>
<keyword evidence="2 7" id="KW-0732">Signal</keyword>
<dbReference type="Gene3D" id="3.40.30.10">
    <property type="entry name" value="Glutaredoxin"/>
    <property type="match status" value="1"/>
</dbReference>
<feature type="disulfide bond" description="Redox-active" evidence="6">
    <location>
        <begin position="49"/>
        <end position="52"/>
    </location>
</feature>
<reference evidence="9 10" key="1">
    <citation type="submission" date="2015-04" db="EMBL/GenBank/DDBJ databases">
        <title>Buchnera aphidicola assembly.</title>
        <authorList>
            <person name="Zhang Y."/>
        </authorList>
    </citation>
    <scope>NUCLEOTIDE SEQUENCE [LARGE SCALE GENOMIC DNA]</scope>
    <source>
        <strain evidence="9 10">SC</strain>
    </source>
</reference>
<evidence type="ECO:0000256" key="1">
    <source>
        <dbReference type="ARBA" id="ARBA00005791"/>
    </source>
</evidence>
<dbReference type="SUPFAM" id="SSF52833">
    <property type="entry name" value="Thioredoxin-like"/>
    <property type="match status" value="1"/>
</dbReference>
<keyword evidence="4" id="KW-0676">Redox-active center</keyword>
<feature type="signal peptide" evidence="7">
    <location>
        <begin position="1"/>
        <end position="22"/>
    </location>
</feature>
<dbReference type="OrthoDB" id="9784896at2"/>
<dbReference type="EMBL" id="CP011299">
    <property type="protein sequence ID" value="ANF17147.1"/>
    <property type="molecule type" value="Genomic_DNA"/>
</dbReference>
<dbReference type="InterPro" id="IPR050824">
    <property type="entry name" value="Thiol_disulfide_DsbA"/>
</dbReference>
<dbReference type="Pfam" id="PF01323">
    <property type="entry name" value="DSBA"/>
    <property type="match status" value="1"/>
</dbReference>
<dbReference type="InterPro" id="IPR001853">
    <property type="entry name" value="DSBA-like_thioredoxin_dom"/>
</dbReference>
<feature type="chain" id="PRO_5008002601" description="Thiol:disulfide interchange protein" evidence="7">
    <location>
        <begin position="23"/>
        <end position="208"/>
    </location>
</feature>
<keyword evidence="3 5" id="KW-1015">Disulfide bond</keyword>
<keyword evidence="10" id="KW-1185">Reference proteome</keyword>
<dbReference type="CDD" id="cd03019">
    <property type="entry name" value="DsbA_DsbA"/>
    <property type="match status" value="1"/>
</dbReference>
<dbReference type="GO" id="GO:0016491">
    <property type="term" value="F:oxidoreductase activity"/>
    <property type="evidence" value="ECO:0007669"/>
    <property type="project" value="InterPro"/>
</dbReference>
<comment type="similarity">
    <text evidence="1">Belongs to the thioredoxin family. DsbA subfamily.</text>
</comment>
<dbReference type="InterPro" id="IPR036249">
    <property type="entry name" value="Thioredoxin-like_sf"/>
</dbReference>